<comment type="subcellular location">
    <subcellularLocation>
        <location evidence="5">Cytoplasm</location>
    </subcellularLocation>
</comment>
<comment type="similarity">
    <text evidence="1 5">Belongs to the acetyltransferase family. RimI subfamily.</text>
</comment>
<evidence type="ECO:0000256" key="1">
    <source>
        <dbReference type="ARBA" id="ARBA00005395"/>
    </source>
</evidence>
<evidence type="ECO:0000313" key="7">
    <source>
        <dbReference type="EMBL" id="ACM21127.1"/>
    </source>
</evidence>
<dbReference type="InterPro" id="IPR016181">
    <property type="entry name" value="Acyl_CoA_acyltransferase"/>
</dbReference>
<dbReference type="SUPFAM" id="SSF55729">
    <property type="entry name" value="Acyl-CoA N-acyltransferases (Nat)"/>
    <property type="match status" value="1"/>
</dbReference>
<keyword evidence="7" id="KW-0687">Ribonucleoprotein</keyword>
<dbReference type="PANTHER" id="PTHR43420">
    <property type="entry name" value="ACETYLTRANSFERASE"/>
    <property type="match status" value="1"/>
</dbReference>
<dbReference type="AlphaFoldDB" id="B9M209"/>
<protein>
    <recommendedName>
        <fullName evidence="5">[Ribosomal protein bS18]-alanine N-acetyltransferase</fullName>
        <ecNumber evidence="5">2.3.1.266</ecNumber>
    </recommendedName>
</protein>
<comment type="function">
    <text evidence="5">Acetylates the N-terminal alanine of ribosomal protein bS18.</text>
</comment>
<evidence type="ECO:0000313" key="8">
    <source>
        <dbReference type="Proteomes" id="UP000007721"/>
    </source>
</evidence>
<reference evidence="7 8" key="1">
    <citation type="submission" date="2009-01" db="EMBL/GenBank/DDBJ databases">
        <title>Complete sequence of Geobacter sp. FRC-32.</title>
        <authorList>
            <consortium name="US DOE Joint Genome Institute"/>
            <person name="Lucas S."/>
            <person name="Copeland A."/>
            <person name="Lapidus A."/>
            <person name="Glavina del Rio T."/>
            <person name="Dalin E."/>
            <person name="Tice H."/>
            <person name="Bruce D."/>
            <person name="Goodwin L."/>
            <person name="Pitluck S."/>
            <person name="Saunders E."/>
            <person name="Brettin T."/>
            <person name="Detter J.C."/>
            <person name="Han C."/>
            <person name="Larimer F."/>
            <person name="Land M."/>
            <person name="Hauser L."/>
            <person name="Kyrpides N."/>
            <person name="Ovchinnikova G."/>
            <person name="Kostka J."/>
            <person name="Richardson P."/>
        </authorList>
    </citation>
    <scope>NUCLEOTIDE SEQUENCE [LARGE SCALE GENOMIC DNA]</scope>
    <source>
        <strain evidence="8">DSM 22248 / JCM 15807 / FRC-32</strain>
    </source>
</reference>
<dbReference type="PROSITE" id="PS51186">
    <property type="entry name" value="GNAT"/>
    <property type="match status" value="1"/>
</dbReference>
<evidence type="ECO:0000256" key="3">
    <source>
        <dbReference type="ARBA" id="ARBA00022679"/>
    </source>
</evidence>
<dbReference type="Gene3D" id="3.40.630.30">
    <property type="match status" value="1"/>
</dbReference>
<organism evidence="7 8">
    <name type="scientific">Geotalea daltonii (strain DSM 22248 / JCM 15807 / FRC-32)</name>
    <name type="common">Geobacter daltonii</name>
    <dbReference type="NCBI Taxonomy" id="316067"/>
    <lineage>
        <taxon>Bacteria</taxon>
        <taxon>Pseudomonadati</taxon>
        <taxon>Thermodesulfobacteriota</taxon>
        <taxon>Desulfuromonadia</taxon>
        <taxon>Geobacterales</taxon>
        <taxon>Geobacteraceae</taxon>
        <taxon>Geotalea</taxon>
    </lineage>
</organism>
<dbReference type="NCBIfam" id="TIGR01575">
    <property type="entry name" value="rimI"/>
    <property type="match status" value="1"/>
</dbReference>
<evidence type="ECO:0000256" key="2">
    <source>
        <dbReference type="ARBA" id="ARBA00022490"/>
    </source>
</evidence>
<dbReference type="InterPro" id="IPR006464">
    <property type="entry name" value="AcTrfase_RimI/Ard1"/>
</dbReference>
<accession>B9M209</accession>
<dbReference type="eggNOG" id="COG0456">
    <property type="taxonomic scope" value="Bacteria"/>
</dbReference>
<dbReference type="GO" id="GO:0008999">
    <property type="term" value="F:protein-N-terminal-alanine acetyltransferase activity"/>
    <property type="evidence" value="ECO:0007669"/>
    <property type="project" value="UniProtKB-EC"/>
</dbReference>
<evidence type="ECO:0000259" key="6">
    <source>
        <dbReference type="PROSITE" id="PS51186"/>
    </source>
</evidence>
<comment type="catalytic activity">
    <reaction evidence="5">
        <text>N-terminal L-alanyl-[ribosomal protein bS18] + acetyl-CoA = N-terminal N(alpha)-acetyl-L-alanyl-[ribosomal protein bS18] + CoA + H(+)</text>
        <dbReference type="Rhea" id="RHEA:43756"/>
        <dbReference type="Rhea" id="RHEA-COMP:10676"/>
        <dbReference type="Rhea" id="RHEA-COMP:10677"/>
        <dbReference type="ChEBI" id="CHEBI:15378"/>
        <dbReference type="ChEBI" id="CHEBI:57287"/>
        <dbReference type="ChEBI" id="CHEBI:57288"/>
        <dbReference type="ChEBI" id="CHEBI:64718"/>
        <dbReference type="ChEBI" id="CHEBI:83683"/>
        <dbReference type="EC" id="2.3.1.266"/>
    </reaction>
</comment>
<dbReference type="EMBL" id="CP001390">
    <property type="protein sequence ID" value="ACM21127.1"/>
    <property type="molecule type" value="Genomic_DNA"/>
</dbReference>
<sequence>MDNRLEEITICPMSESDLDGVLAIEINSFPRPWTRTHFLAELEAPHSFPLVALDAENNVMGYICPMLVLDEGHILDVAVHSNYRGKGVGRMLVERVLYDCSEKGAEFVSLEVRLSNESAIGLYRQLGFVETGRRKAYYENGEDALLMEYIY</sequence>
<evidence type="ECO:0000256" key="5">
    <source>
        <dbReference type="RuleBase" id="RU363094"/>
    </source>
</evidence>
<dbReference type="Proteomes" id="UP000007721">
    <property type="component" value="Chromosome"/>
</dbReference>
<keyword evidence="4" id="KW-0012">Acyltransferase</keyword>
<dbReference type="Pfam" id="PF00583">
    <property type="entry name" value="Acetyltransf_1"/>
    <property type="match status" value="1"/>
</dbReference>
<dbReference type="OrthoDB" id="529907at2"/>
<feature type="domain" description="N-acetyltransferase" evidence="6">
    <location>
        <begin position="8"/>
        <end position="151"/>
    </location>
</feature>
<dbReference type="PANTHER" id="PTHR43420:SF12">
    <property type="entry name" value="N-ACETYLTRANSFERASE DOMAIN-CONTAINING PROTEIN"/>
    <property type="match status" value="1"/>
</dbReference>
<dbReference type="GO" id="GO:0005840">
    <property type="term" value="C:ribosome"/>
    <property type="evidence" value="ECO:0007669"/>
    <property type="project" value="UniProtKB-KW"/>
</dbReference>
<evidence type="ECO:0000256" key="4">
    <source>
        <dbReference type="ARBA" id="ARBA00023315"/>
    </source>
</evidence>
<proteinExistence type="inferred from homology"/>
<keyword evidence="7" id="KW-0689">Ribosomal protein</keyword>
<dbReference type="GO" id="GO:0005737">
    <property type="term" value="C:cytoplasm"/>
    <property type="evidence" value="ECO:0007669"/>
    <property type="project" value="UniProtKB-SubCell"/>
</dbReference>
<dbReference type="STRING" id="316067.Geob_2778"/>
<dbReference type="InterPro" id="IPR050680">
    <property type="entry name" value="YpeA/RimI_acetyltransf"/>
</dbReference>
<keyword evidence="2 5" id="KW-0963">Cytoplasm</keyword>
<dbReference type="EC" id="2.3.1.266" evidence="5"/>
<name>B9M209_GEODF</name>
<dbReference type="KEGG" id="geo:Geob_2778"/>
<dbReference type="HOGENOM" id="CLU_013985_23_1_7"/>
<gene>
    <name evidence="7" type="primary">rimI</name>
    <name evidence="7" type="ordered locus">Geob_2778</name>
</gene>
<keyword evidence="3 7" id="KW-0808">Transferase</keyword>
<keyword evidence="8" id="KW-1185">Reference proteome</keyword>
<dbReference type="InterPro" id="IPR000182">
    <property type="entry name" value="GNAT_dom"/>
</dbReference>
<dbReference type="CDD" id="cd04301">
    <property type="entry name" value="NAT_SF"/>
    <property type="match status" value="1"/>
</dbReference>
<dbReference type="RefSeq" id="WP_012647855.1">
    <property type="nucleotide sequence ID" value="NC_011979.1"/>
</dbReference>